<evidence type="ECO:0000313" key="2">
    <source>
        <dbReference type="EMBL" id="PIB76913.1"/>
    </source>
</evidence>
<proteinExistence type="predicted"/>
<gene>
    <name evidence="2" type="ORF">CQY22_004565</name>
</gene>
<dbReference type="AlphaFoldDB" id="A0A2G5PFV3"/>
<sequence>MSYLLIGAADGLPGEPVAVLPDDARPRFDNATDTWSAISVDNRPVTAHLIVDARRTQCPMIALHGRPNWFAIGDPDNPVQLKTVSRLIELVERSGVGRIEARSKVRARRFYPGGLALRFYLSGTESVEDDVYDGPATLAVGDTELTARVRLTGHLHPVDGHFHWQGIVFDGQEIDRAGPVRLTIDGNTVEAKLTERTSQGVFMIVGAGAPPYALT</sequence>
<protein>
    <submittedName>
        <fullName evidence="2">DUF4873 domain-containing protein</fullName>
    </submittedName>
</protein>
<name>A0A2G5PFV3_9MYCO</name>
<comment type="caution">
    <text evidence="2">The sequence shown here is derived from an EMBL/GenBank/DDBJ whole genome shotgun (WGS) entry which is preliminary data.</text>
</comment>
<dbReference type="EMBL" id="PDCN02000003">
    <property type="protein sequence ID" value="PIB76913.1"/>
    <property type="molecule type" value="Genomic_DNA"/>
</dbReference>
<dbReference type="Proteomes" id="UP000230551">
    <property type="component" value="Unassembled WGS sequence"/>
</dbReference>
<organism evidence="2 3">
    <name type="scientific">Mycolicibacterium brumae</name>
    <dbReference type="NCBI Taxonomy" id="85968"/>
    <lineage>
        <taxon>Bacteria</taxon>
        <taxon>Bacillati</taxon>
        <taxon>Actinomycetota</taxon>
        <taxon>Actinomycetes</taxon>
        <taxon>Mycobacteriales</taxon>
        <taxon>Mycobacteriaceae</taxon>
        <taxon>Mycolicibacterium</taxon>
    </lineage>
</organism>
<accession>A0A2G5PFV3</accession>
<evidence type="ECO:0000259" key="1">
    <source>
        <dbReference type="Pfam" id="PF16170"/>
    </source>
</evidence>
<dbReference type="InterPro" id="IPR032371">
    <property type="entry name" value="DUF4873"/>
</dbReference>
<dbReference type="Pfam" id="PF16170">
    <property type="entry name" value="DUF4873"/>
    <property type="match status" value="1"/>
</dbReference>
<keyword evidence="3" id="KW-1185">Reference proteome</keyword>
<feature type="domain" description="DUF4873" evidence="1">
    <location>
        <begin position="129"/>
        <end position="213"/>
    </location>
</feature>
<dbReference type="STRING" id="85968.GCA_900073015_02258"/>
<evidence type="ECO:0000313" key="3">
    <source>
        <dbReference type="Proteomes" id="UP000230551"/>
    </source>
</evidence>
<dbReference type="RefSeq" id="WP_128111795.1">
    <property type="nucleotide sequence ID" value="NZ_CP104302.1"/>
</dbReference>
<dbReference type="OrthoDB" id="3683556at2"/>
<reference evidence="2 3" key="1">
    <citation type="journal article" date="2017" name="Infect. Genet. Evol.">
        <title>The new phylogeny of the genus Mycobacterium: The old and the news.</title>
        <authorList>
            <person name="Tortoli E."/>
            <person name="Fedrizzi T."/>
            <person name="Meehan C.J."/>
            <person name="Trovato A."/>
            <person name="Grottola A."/>
            <person name="Giacobazzi E."/>
            <person name="Serpini G.F."/>
            <person name="Tagliazucchi S."/>
            <person name="Fabio A."/>
            <person name="Bettua C."/>
            <person name="Bertorelli R."/>
            <person name="Frascaro F."/>
            <person name="De Sanctis V."/>
            <person name="Pecorari M."/>
            <person name="Jousson O."/>
            <person name="Segata N."/>
            <person name="Cirillo D.M."/>
        </authorList>
    </citation>
    <scope>NUCLEOTIDE SEQUENCE [LARGE SCALE GENOMIC DNA]</scope>
    <source>
        <strain evidence="2 3">CIP1034565</strain>
    </source>
</reference>